<proteinExistence type="predicted"/>
<dbReference type="Proteomes" id="UP000828390">
    <property type="component" value="Unassembled WGS sequence"/>
</dbReference>
<keyword evidence="1" id="KW-1133">Transmembrane helix</keyword>
<organism evidence="2 3">
    <name type="scientific">Dreissena polymorpha</name>
    <name type="common">Zebra mussel</name>
    <name type="synonym">Mytilus polymorpha</name>
    <dbReference type="NCBI Taxonomy" id="45954"/>
    <lineage>
        <taxon>Eukaryota</taxon>
        <taxon>Metazoa</taxon>
        <taxon>Spiralia</taxon>
        <taxon>Lophotrochozoa</taxon>
        <taxon>Mollusca</taxon>
        <taxon>Bivalvia</taxon>
        <taxon>Autobranchia</taxon>
        <taxon>Heteroconchia</taxon>
        <taxon>Euheterodonta</taxon>
        <taxon>Imparidentia</taxon>
        <taxon>Neoheterodontei</taxon>
        <taxon>Myida</taxon>
        <taxon>Dreissenoidea</taxon>
        <taxon>Dreissenidae</taxon>
        <taxon>Dreissena</taxon>
    </lineage>
</organism>
<protein>
    <submittedName>
        <fullName evidence="2">Uncharacterized protein</fullName>
    </submittedName>
</protein>
<feature type="transmembrane region" description="Helical" evidence="1">
    <location>
        <begin position="107"/>
        <end position="131"/>
    </location>
</feature>
<evidence type="ECO:0000313" key="2">
    <source>
        <dbReference type="EMBL" id="KAH3737844.1"/>
    </source>
</evidence>
<gene>
    <name evidence="2" type="ORF">DPMN_044441</name>
</gene>
<reference evidence="2" key="1">
    <citation type="journal article" date="2019" name="bioRxiv">
        <title>The Genome of the Zebra Mussel, Dreissena polymorpha: A Resource for Invasive Species Research.</title>
        <authorList>
            <person name="McCartney M.A."/>
            <person name="Auch B."/>
            <person name="Kono T."/>
            <person name="Mallez S."/>
            <person name="Zhang Y."/>
            <person name="Obille A."/>
            <person name="Becker A."/>
            <person name="Abrahante J.E."/>
            <person name="Garbe J."/>
            <person name="Badalamenti J.P."/>
            <person name="Herman A."/>
            <person name="Mangelson H."/>
            <person name="Liachko I."/>
            <person name="Sullivan S."/>
            <person name="Sone E.D."/>
            <person name="Koren S."/>
            <person name="Silverstein K.A.T."/>
            <person name="Beckman K.B."/>
            <person name="Gohl D.M."/>
        </authorList>
    </citation>
    <scope>NUCLEOTIDE SEQUENCE</scope>
    <source>
        <strain evidence="2">Duluth1</strain>
        <tissue evidence="2">Whole animal</tissue>
    </source>
</reference>
<accession>A0A9D4HYR1</accession>
<keyword evidence="1" id="KW-0472">Membrane</keyword>
<dbReference type="AlphaFoldDB" id="A0A9D4HYR1"/>
<dbReference type="EMBL" id="JAIWYP010000011">
    <property type="protein sequence ID" value="KAH3737844.1"/>
    <property type="molecule type" value="Genomic_DNA"/>
</dbReference>
<comment type="caution">
    <text evidence="2">The sequence shown here is derived from an EMBL/GenBank/DDBJ whole genome shotgun (WGS) entry which is preliminary data.</text>
</comment>
<sequence length="316" mass="35170">MILTNSNTPVHGFASLLNVDSSHRFAISFDSNSWPQNKNYLHIQIGHLTHMHYYVENPLAGQPGCLMISVQEENMNITCYASPNVLTRMKSVNSTRSEEIKPWESPIVVGLSATGGVLGLICTAVVVIVVFKYRRRNTNAISRKSVVYDIPDDGGVLYTDDSPALNNSSRLFRRGQTIDANSNAPMETVLENPYATINDEDDEDDNVLKVETRHGNTSQNFDSMLFTMPSEETSVKVYAYSYDANDTPVRNCAAAVCKVEQGTMYITCVDRTSASLPCNHYAGHIAHRCATHEERVNHTTDHLGESNGYLHVVYKQ</sequence>
<keyword evidence="3" id="KW-1185">Reference proteome</keyword>
<evidence type="ECO:0000313" key="3">
    <source>
        <dbReference type="Proteomes" id="UP000828390"/>
    </source>
</evidence>
<evidence type="ECO:0000256" key="1">
    <source>
        <dbReference type="SAM" id="Phobius"/>
    </source>
</evidence>
<name>A0A9D4HYR1_DREPO</name>
<reference evidence="2" key="2">
    <citation type="submission" date="2020-11" db="EMBL/GenBank/DDBJ databases">
        <authorList>
            <person name="McCartney M.A."/>
            <person name="Auch B."/>
            <person name="Kono T."/>
            <person name="Mallez S."/>
            <person name="Becker A."/>
            <person name="Gohl D.M."/>
            <person name="Silverstein K.A.T."/>
            <person name="Koren S."/>
            <person name="Bechman K.B."/>
            <person name="Herman A."/>
            <person name="Abrahante J.E."/>
            <person name="Garbe J."/>
        </authorList>
    </citation>
    <scope>NUCLEOTIDE SEQUENCE</scope>
    <source>
        <strain evidence="2">Duluth1</strain>
        <tissue evidence="2">Whole animal</tissue>
    </source>
</reference>
<keyword evidence="1" id="KW-0812">Transmembrane</keyword>